<dbReference type="RefSeq" id="WP_133875016.1">
    <property type="nucleotide sequence ID" value="NZ_BOMD01000013.1"/>
</dbReference>
<evidence type="ECO:0000313" key="4">
    <source>
        <dbReference type="EMBL" id="TDO40908.1"/>
    </source>
</evidence>
<dbReference type="NCBIfam" id="TIGR01167">
    <property type="entry name" value="LPXTG_anchor"/>
    <property type="match status" value="1"/>
</dbReference>
<keyword evidence="2" id="KW-1133">Transmembrane helix</keyword>
<organism evidence="4 5">
    <name type="scientific">Paractinoplanes brasiliensis</name>
    <dbReference type="NCBI Taxonomy" id="52695"/>
    <lineage>
        <taxon>Bacteria</taxon>
        <taxon>Bacillati</taxon>
        <taxon>Actinomycetota</taxon>
        <taxon>Actinomycetes</taxon>
        <taxon>Micromonosporales</taxon>
        <taxon>Micromonosporaceae</taxon>
        <taxon>Paractinoplanes</taxon>
    </lineage>
</organism>
<evidence type="ECO:0000256" key="1">
    <source>
        <dbReference type="SAM" id="MobiDB-lite"/>
    </source>
</evidence>
<keyword evidence="2" id="KW-0812">Transmembrane</keyword>
<dbReference type="AlphaFoldDB" id="A0A4V3C8A2"/>
<reference evidence="4 5" key="1">
    <citation type="submission" date="2019-03" db="EMBL/GenBank/DDBJ databases">
        <title>Sequencing the genomes of 1000 actinobacteria strains.</title>
        <authorList>
            <person name="Klenk H.-P."/>
        </authorList>
    </citation>
    <scope>NUCLEOTIDE SEQUENCE [LARGE SCALE GENOMIC DNA]</scope>
    <source>
        <strain evidence="4 5">DSM 43805</strain>
    </source>
</reference>
<keyword evidence="3" id="KW-0732">Signal</keyword>
<dbReference type="EMBL" id="SNWR01000001">
    <property type="protein sequence ID" value="TDO40908.1"/>
    <property type="molecule type" value="Genomic_DNA"/>
</dbReference>
<proteinExistence type="predicted"/>
<evidence type="ECO:0000256" key="2">
    <source>
        <dbReference type="SAM" id="Phobius"/>
    </source>
</evidence>
<feature type="compositionally biased region" description="Acidic residues" evidence="1">
    <location>
        <begin position="85"/>
        <end position="103"/>
    </location>
</feature>
<feature type="compositionally biased region" description="Low complexity" evidence="1">
    <location>
        <begin position="69"/>
        <end position="84"/>
    </location>
</feature>
<keyword evidence="5" id="KW-1185">Reference proteome</keyword>
<feature type="transmembrane region" description="Helical" evidence="2">
    <location>
        <begin position="161"/>
        <end position="182"/>
    </location>
</feature>
<protein>
    <submittedName>
        <fullName evidence="4">LPXTG-motif cell wall-anchored protein</fullName>
    </submittedName>
</protein>
<evidence type="ECO:0000256" key="3">
    <source>
        <dbReference type="SAM" id="SignalP"/>
    </source>
</evidence>
<feature type="region of interest" description="Disordered" evidence="1">
    <location>
        <begin position="48"/>
        <end position="151"/>
    </location>
</feature>
<sequence>MSTIRRIIAVGLPAAGLTAALALGVSPALATSAAVGPAAMPVVAATGYGNPDDATDEAPTRGQGGYGTPGATTPTGNAAATPDTDTPDTDTPDTDIPDTDTPDADTPTRGNPGYGPTPTASVDTVPPTTPATTSPGVAPATTTPGGGVSPAGALPVTGTPMALIVTMGGLLVAAGAASVWYTRRRRTA</sequence>
<dbReference type="Proteomes" id="UP000294901">
    <property type="component" value="Unassembled WGS sequence"/>
</dbReference>
<evidence type="ECO:0000313" key="5">
    <source>
        <dbReference type="Proteomes" id="UP000294901"/>
    </source>
</evidence>
<name>A0A4V3C8A2_9ACTN</name>
<feature type="signal peptide" evidence="3">
    <location>
        <begin position="1"/>
        <end position="30"/>
    </location>
</feature>
<feature type="compositionally biased region" description="Low complexity" evidence="1">
    <location>
        <begin position="116"/>
        <end position="143"/>
    </location>
</feature>
<feature type="chain" id="PRO_5020992241" evidence="3">
    <location>
        <begin position="31"/>
        <end position="188"/>
    </location>
</feature>
<keyword evidence="2" id="KW-0472">Membrane</keyword>
<comment type="caution">
    <text evidence="4">The sequence shown here is derived from an EMBL/GenBank/DDBJ whole genome shotgun (WGS) entry which is preliminary data.</text>
</comment>
<gene>
    <name evidence="4" type="ORF">C8E87_4628</name>
</gene>
<accession>A0A4V3C8A2</accession>